<reference evidence="6 7" key="1">
    <citation type="journal article" date="2015" name="Genome Announc.">
        <title>Expanding the biotechnology potential of lactobacilli through comparative genomics of 213 strains and associated genera.</title>
        <authorList>
            <person name="Sun Z."/>
            <person name="Harris H.M."/>
            <person name="McCann A."/>
            <person name="Guo C."/>
            <person name="Argimon S."/>
            <person name="Zhang W."/>
            <person name="Yang X."/>
            <person name="Jeffery I.B."/>
            <person name="Cooney J.C."/>
            <person name="Kagawa T.F."/>
            <person name="Liu W."/>
            <person name="Song Y."/>
            <person name="Salvetti E."/>
            <person name="Wrobel A."/>
            <person name="Rasinkangas P."/>
            <person name="Parkhill J."/>
            <person name="Rea M.C."/>
            <person name="O'Sullivan O."/>
            <person name="Ritari J."/>
            <person name="Douillard F.P."/>
            <person name="Paul Ross R."/>
            <person name="Yang R."/>
            <person name="Briner A.E."/>
            <person name="Felis G.E."/>
            <person name="de Vos W.M."/>
            <person name="Barrangou R."/>
            <person name="Klaenhammer T.R."/>
            <person name="Caufield P.W."/>
            <person name="Cui Y."/>
            <person name="Zhang H."/>
            <person name="O'Toole P.W."/>
        </authorList>
    </citation>
    <scope>NUCLEOTIDE SEQUENCE [LARGE SCALE GENOMIC DNA]</scope>
    <source>
        <strain evidence="6 7">DSM 14857</strain>
    </source>
</reference>
<dbReference type="Proteomes" id="UP000051647">
    <property type="component" value="Unassembled WGS sequence"/>
</dbReference>
<dbReference type="eggNOG" id="COG4464">
    <property type="taxonomic scope" value="Bacteria"/>
</dbReference>
<gene>
    <name evidence="6" type="ORF">FC27_GL000508</name>
</gene>
<dbReference type="PANTHER" id="PTHR39181">
    <property type="entry name" value="TYROSINE-PROTEIN PHOSPHATASE YWQE"/>
    <property type="match status" value="1"/>
</dbReference>
<dbReference type="GO" id="GO:0004725">
    <property type="term" value="F:protein tyrosine phosphatase activity"/>
    <property type="evidence" value="ECO:0007669"/>
    <property type="project" value="UniProtKB-UniRule"/>
</dbReference>
<dbReference type="InterPro" id="IPR016195">
    <property type="entry name" value="Pol/histidinol_Pase-like"/>
</dbReference>
<evidence type="ECO:0000256" key="3">
    <source>
        <dbReference type="ARBA" id="ARBA00022912"/>
    </source>
</evidence>
<name>A0A0R1SIS3_9LACO</name>
<dbReference type="EC" id="3.1.3.48" evidence="5"/>
<accession>A0A0R1SIS3</accession>
<sequence length="260" mass="29774">MNLIDLHCHILPEVDDGASSLKDALQLGQAAVDQDITHILLTPHHLDKSYVNHKQDIVNKTQKFQESLHEKGIPLTVFPGQEVHLNGDLLQKIDVDDVIFMDESQRYLLLELPHNDFPEYTAKVIFDLQSRGIMPVIAHPERNRAFQKDPTKLYKLVEQGCLTQLTAGSYLGVFGKEVEKFTEKIIAANLGTIFASDAHNFKGRKFAMKEAFEKLSDKNSETAQRFNRNAKNILNGDEVEFVEYHPSHEFKTNKKKFWIF</sequence>
<dbReference type="PIRSF" id="PIRSF016557">
    <property type="entry name" value="Caps_synth_CpsB"/>
    <property type="match status" value="1"/>
</dbReference>
<dbReference type="Gene3D" id="3.20.20.140">
    <property type="entry name" value="Metal-dependent hydrolases"/>
    <property type="match status" value="1"/>
</dbReference>
<keyword evidence="7" id="KW-1185">Reference proteome</keyword>
<dbReference type="EMBL" id="AZFA01000013">
    <property type="protein sequence ID" value="KRL66634.1"/>
    <property type="molecule type" value="Genomic_DNA"/>
</dbReference>
<dbReference type="PANTHER" id="PTHR39181:SF1">
    <property type="entry name" value="TYROSINE-PROTEIN PHOSPHATASE YWQE"/>
    <property type="match status" value="1"/>
</dbReference>
<evidence type="ECO:0000256" key="4">
    <source>
        <dbReference type="ARBA" id="ARBA00051722"/>
    </source>
</evidence>
<dbReference type="SUPFAM" id="SSF89550">
    <property type="entry name" value="PHP domain-like"/>
    <property type="match status" value="1"/>
</dbReference>
<evidence type="ECO:0000313" key="7">
    <source>
        <dbReference type="Proteomes" id="UP000051647"/>
    </source>
</evidence>
<dbReference type="Pfam" id="PF19567">
    <property type="entry name" value="CpsB_CapC"/>
    <property type="match status" value="1"/>
</dbReference>
<evidence type="ECO:0000256" key="2">
    <source>
        <dbReference type="ARBA" id="ARBA00022801"/>
    </source>
</evidence>
<comment type="similarity">
    <text evidence="1 5">Belongs to the metallo-dependent hydrolases superfamily. CpsB/CapC family.</text>
</comment>
<comment type="catalytic activity">
    <reaction evidence="4 5">
        <text>O-phospho-L-tyrosyl-[protein] + H2O = L-tyrosyl-[protein] + phosphate</text>
        <dbReference type="Rhea" id="RHEA:10684"/>
        <dbReference type="Rhea" id="RHEA-COMP:10136"/>
        <dbReference type="Rhea" id="RHEA-COMP:20101"/>
        <dbReference type="ChEBI" id="CHEBI:15377"/>
        <dbReference type="ChEBI" id="CHEBI:43474"/>
        <dbReference type="ChEBI" id="CHEBI:46858"/>
        <dbReference type="ChEBI" id="CHEBI:61978"/>
        <dbReference type="EC" id="3.1.3.48"/>
    </reaction>
</comment>
<dbReference type="RefSeq" id="WP_010624512.1">
    <property type="nucleotide sequence ID" value="NZ_AZFA01000013.1"/>
</dbReference>
<organism evidence="6 7">
    <name type="scientific">Companilactobacillus versmoldensis DSM 14857 = KCTC 3814</name>
    <dbReference type="NCBI Taxonomy" id="1423815"/>
    <lineage>
        <taxon>Bacteria</taxon>
        <taxon>Bacillati</taxon>
        <taxon>Bacillota</taxon>
        <taxon>Bacilli</taxon>
        <taxon>Lactobacillales</taxon>
        <taxon>Lactobacillaceae</taxon>
        <taxon>Companilactobacillus</taxon>
    </lineage>
</organism>
<proteinExistence type="inferred from homology"/>
<protein>
    <recommendedName>
        <fullName evidence="5">Tyrosine-protein phosphatase</fullName>
        <ecNumber evidence="5">3.1.3.48</ecNumber>
    </recommendedName>
</protein>
<dbReference type="GO" id="GO:0030145">
    <property type="term" value="F:manganese ion binding"/>
    <property type="evidence" value="ECO:0007669"/>
    <property type="project" value="UniProtKB-UniRule"/>
</dbReference>
<dbReference type="InterPro" id="IPR016667">
    <property type="entry name" value="Caps_polysacc_synth_CpsB/CapC"/>
</dbReference>
<evidence type="ECO:0000313" key="6">
    <source>
        <dbReference type="EMBL" id="KRL66634.1"/>
    </source>
</evidence>
<dbReference type="PATRIC" id="fig|1423815.3.peg.515"/>
<evidence type="ECO:0000256" key="1">
    <source>
        <dbReference type="ARBA" id="ARBA00005750"/>
    </source>
</evidence>
<keyword evidence="3 5" id="KW-0904">Protein phosphatase</keyword>
<comment type="caution">
    <text evidence="6">The sequence shown here is derived from an EMBL/GenBank/DDBJ whole genome shotgun (WGS) entry which is preliminary data.</text>
</comment>
<dbReference type="STRING" id="1423815.FC27_GL000508"/>
<evidence type="ECO:0000256" key="5">
    <source>
        <dbReference type="PIRNR" id="PIRNR016557"/>
    </source>
</evidence>
<dbReference type="AlphaFoldDB" id="A0A0R1SIS3"/>
<keyword evidence="2 5" id="KW-0378">Hydrolase</keyword>